<dbReference type="AlphaFoldDB" id="A0AAV0ZYG4"/>
<dbReference type="Gene3D" id="4.10.280.10">
    <property type="entry name" value="Helix-loop-helix DNA-binding domain"/>
    <property type="match status" value="1"/>
</dbReference>
<reference evidence="8 9" key="1">
    <citation type="submission" date="2023-01" db="EMBL/GenBank/DDBJ databases">
        <authorList>
            <person name="Kreplak J."/>
        </authorList>
    </citation>
    <scope>NUCLEOTIDE SEQUENCE [LARGE SCALE GENOMIC DNA]</scope>
</reference>
<dbReference type="InterPro" id="IPR045239">
    <property type="entry name" value="bHLH95_bHLH"/>
</dbReference>
<feature type="region of interest" description="Disordered" evidence="6">
    <location>
        <begin position="124"/>
        <end position="188"/>
    </location>
</feature>
<dbReference type="InterPro" id="IPR011598">
    <property type="entry name" value="bHLH_dom"/>
</dbReference>
<evidence type="ECO:0000256" key="6">
    <source>
        <dbReference type="SAM" id="MobiDB-lite"/>
    </source>
</evidence>
<evidence type="ECO:0000313" key="8">
    <source>
        <dbReference type="EMBL" id="CAI8602971.1"/>
    </source>
</evidence>
<dbReference type="Proteomes" id="UP001157006">
    <property type="component" value="Chromosome 3"/>
</dbReference>
<feature type="region of interest" description="Disordered" evidence="6">
    <location>
        <begin position="1"/>
        <end position="42"/>
    </location>
</feature>
<feature type="compositionally biased region" description="Polar residues" evidence="6">
    <location>
        <begin position="1"/>
        <end position="15"/>
    </location>
</feature>
<dbReference type="InterPro" id="IPR036638">
    <property type="entry name" value="HLH_DNA-bd_sf"/>
</dbReference>
<organism evidence="8 9">
    <name type="scientific">Vicia faba</name>
    <name type="common">Broad bean</name>
    <name type="synonym">Faba vulgaris</name>
    <dbReference type="NCBI Taxonomy" id="3906"/>
    <lineage>
        <taxon>Eukaryota</taxon>
        <taxon>Viridiplantae</taxon>
        <taxon>Streptophyta</taxon>
        <taxon>Embryophyta</taxon>
        <taxon>Tracheophyta</taxon>
        <taxon>Spermatophyta</taxon>
        <taxon>Magnoliopsida</taxon>
        <taxon>eudicotyledons</taxon>
        <taxon>Gunneridae</taxon>
        <taxon>Pentapetalae</taxon>
        <taxon>rosids</taxon>
        <taxon>fabids</taxon>
        <taxon>Fabales</taxon>
        <taxon>Fabaceae</taxon>
        <taxon>Papilionoideae</taxon>
        <taxon>50 kb inversion clade</taxon>
        <taxon>NPAAA clade</taxon>
        <taxon>Hologalegina</taxon>
        <taxon>IRL clade</taxon>
        <taxon>Fabeae</taxon>
        <taxon>Vicia</taxon>
    </lineage>
</organism>
<evidence type="ECO:0000256" key="5">
    <source>
        <dbReference type="ARBA" id="ARBA00023242"/>
    </source>
</evidence>
<keyword evidence="5" id="KW-0539">Nucleus</keyword>
<name>A0AAV0ZYG4_VICFA</name>
<keyword evidence="2" id="KW-0805">Transcription regulation</keyword>
<keyword evidence="9" id="KW-1185">Reference proteome</keyword>
<evidence type="ECO:0000256" key="4">
    <source>
        <dbReference type="ARBA" id="ARBA00023163"/>
    </source>
</evidence>
<dbReference type="GO" id="GO:0000981">
    <property type="term" value="F:DNA-binding transcription factor activity, RNA polymerase II-specific"/>
    <property type="evidence" value="ECO:0007669"/>
    <property type="project" value="TreeGrafter"/>
</dbReference>
<dbReference type="PANTHER" id="PTHR16223">
    <property type="entry name" value="TRANSCRIPTION FACTOR BHLH83-RELATED"/>
    <property type="match status" value="1"/>
</dbReference>
<dbReference type="GO" id="GO:0046983">
    <property type="term" value="F:protein dimerization activity"/>
    <property type="evidence" value="ECO:0007669"/>
    <property type="project" value="InterPro"/>
</dbReference>
<dbReference type="GO" id="GO:0000978">
    <property type="term" value="F:RNA polymerase II cis-regulatory region sequence-specific DNA binding"/>
    <property type="evidence" value="ECO:0007669"/>
    <property type="project" value="TreeGrafter"/>
</dbReference>
<dbReference type="PANTHER" id="PTHR16223:SF109">
    <property type="entry name" value="BHLH DOMAIN-CONTAINING PROTEIN"/>
    <property type="match status" value="1"/>
</dbReference>
<evidence type="ECO:0000259" key="7">
    <source>
        <dbReference type="PROSITE" id="PS50888"/>
    </source>
</evidence>
<keyword evidence="3" id="KW-0238">DNA-binding</keyword>
<proteinExistence type="predicted"/>
<protein>
    <recommendedName>
        <fullName evidence="7">BHLH domain-containing protein</fullName>
    </recommendedName>
</protein>
<dbReference type="InterPro" id="IPR045843">
    <property type="entry name" value="IND-like"/>
</dbReference>
<gene>
    <name evidence="8" type="ORF">VFH_III065320</name>
</gene>
<evidence type="ECO:0000256" key="3">
    <source>
        <dbReference type="ARBA" id="ARBA00023125"/>
    </source>
</evidence>
<dbReference type="CDD" id="cd11393">
    <property type="entry name" value="bHLH_AtbHLH_like"/>
    <property type="match status" value="1"/>
</dbReference>
<accession>A0AAV0ZYG4</accession>
<dbReference type="SMART" id="SM00353">
    <property type="entry name" value="HLH"/>
    <property type="match status" value="1"/>
</dbReference>
<dbReference type="EMBL" id="OX451738">
    <property type="protein sequence ID" value="CAI8602971.1"/>
    <property type="molecule type" value="Genomic_DNA"/>
</dbReference>
<evidence type="ECO:0000313" key="9">
    <source>
        <dbReference type="Proteomes" id="UP001157006"/>
    </source>
</evidence>
<dbReference type="PROSITE" id="PS50888">
    <property type="entry name" value="BHLH"/>
    <property type="match status" value="1"/>
</dbReference>
<dbReference type="GO" id="GO:0005634">
    <property type="term" value="C:nucleus"/>
    <property type="evidence" value="ECO:0007669"/>
    <property type="project" value="UniProtKB-SubCell"/>
</dbReference>
<dbReference type="SUPFAM" id="SSF47459">
    <property type="entry name" value="HLH, helix-loop-helix DNA-binding domain"/>
    <property type="match status" value="1"/>
</dbReference>
<evidence type="ECO:0000256" key="2">
    <source>
        <dbReference type="ARBA" id="ARBA00023015"/>
    </source>
</evidence>
<dbReference type="Pfam" id="PF00010">
    <property type="entry name" value="HLH"/>
    <property type="match status" value="1"/>
</dbReference>
<feature type="domain" description="BHLH" evidence="7">
    <location>
        <begin position="176"/>
        <end position="227"/>
    </location>
</feature>
<evidence type="ECO:0000256" key="1">
    <source>
        <dbReference type="ARBA" id="ARBA00004123"/>
    </source>
</evidence>
<sequence>MEGESNNNKDNSSEPVSYENEEQTSNHQVSEDHQIQNQQSETSVAHWNSIPKLPYSNYVEYLSESSTYLPTTEYNLVGNNYQTLGGTTSFNDQGKAFGFKPTGSSSTDHGIMKRIGFWRNNEEEEDAVKDEGDATWQTDSVGDKHSASRFDPMGMVGDGSPFLLPIPKSGSSSTRQKSEKSRCSDRHRRQRIADNLKALHELLPNQEGGCQAQAYILDDIIDYVKYLQNQLKELSGSKLQSDSNAIPLVYHEGYGHYIKDQMLNEPLEEIMGKLVEENSAATSQLLESKGLILLPIALVEELNQAMQLLNQDS</sequence>
<keyword evidence="4" id="KW-0804">Transcription</keyword>
<comment type="subcellular location">
    <subcellularLocation>
        <location evidence="1">Nucleus</location>
    </subcellularLocation>
</comment>